<proteinExistence type="predicted"/>
<sequence>MSSFGELICVGCLYTQEGISVVQAVFFMSCRLQGKENMKIDYYAYHSGMNGWNAGLKMLLAVGTLCLTIALDKPAVSLFVLLTMSLLTLIKGKIPGKAYLHFLSVPLAFVIMSGAAIAVEFGRSPLGDWNLHIFFFYLCFYRSSLLLAGAVFLKAMAGISALYMLSLSTPVNQLVLVLQKLHLPSLLVELMNLIYRYIFILIDAADQMQTAAKARFGYVTFRQSCRSFALVAGNLFLVSLKKAGTYYDALLSRGYEGRLEFLTEETAPAPGQLVFTGVYLLTVIVLGCVL</sequence>
<dbReference type="PATRIC" id="fig|1432052.3.peg.2775"/>
<dbReference type="CDD" id="cd16914">
    <property type="entry name" value="EcfT"/>
    <property type="match status" value="1"/>
</dbReference>
<dbReference type="AlphaFoldDB" id="A0A1E3AT70"/>
<keyword evidence="3 6" id="KW-0812">Transmembrane</keyword>
<keyword evidence="4 6" id="KW-1133">Transmembrane helix</keyword>
<name>A0A1E3AT70_9FIRM</name>
<keyword evidence="5 6" id="KW-0472">Membrane</keyword>
<dbReference type="PANTHER" id="PTHR43723">
    <property type="entry name" value="COBALT TRANSPORT PROTEIN CBIQ"/>
    <property type="match status" value="1"/>
</dbReference>
<accession>A0A1E3AT70</accession>
<dbReference type="EMBL" id="MCGI01000002">
    <property type="protein sequence ID" value="ODM11900.1"/>
    <property type="molecule type" value="Genomic_DNA"/>
</dbReference>
<organism evidence="7 8">
    <name type="scientific">Eisenbergiella tayi</name>
    <dbReference type="NCBI Taxonomy" id="1432052"/>
    <lineage>
        <taxon>Bacteria</taxon>
        <taxon>Bacillati</taxon>
        <taxon>Bacillota</taxon>
        <taxon>Clostridia</taxon>
        <taxon>Lachnospirales</taxon>
        <taxon>Lachnospiraceae</taxon>
        <taxon>Eisenbergiella</taxon>
    </lineage>
</organism>
<dbReference type="InterPro" id="IPR012809">
    <property type="entry name" value="ECF_CbiQ"/>
</dbReference>
<evidence type="ECO:0000313" key="7">
    <source>
        <dbReference type="EMBL" id="ODM11900.1"/>
    </source>
</evidence>
<feature type="transmembrane region" description="Helical" evidence="6">
    <location>
        <begin position="227"/>
        <end position="247"/>
    </location>
</feature>
<feature type="transmembrane region" description="Helical" evidence="6">
    <location>
        <begin position="131"/>
        <end position="153"/>
    </location>
</feature>
<keyword evidence="2" id="KW-1003">Cell membrane</keyword>
<evidence type="ECO:0000256" key="4">
    <source>
        <dbReference type="ARBA" id="ARBA00022989"/>
    </source>
</evidence>
<evidence type="ECO:0000256" key="2">
    <source>
        <dbReference type="ARBA" id="ARBA00022475"/>
    </source>
</evidence>
<evidence type="ECO:0000256" key="5">
    <source>
        <dbReference type="ARBA" id="ARBA00023136"/>
    </source>
</evidence>
<dbReference type="GO" id="GO:0043190">
    <property type="term" value="C:ATP-binding cassette (ABC) transporter complex"/>
    <property type="evidence" value="ECO:0007669"/>
    <property type="project" value="InterPro"/>
</dbReference>
<reference evidence="7 8" key="1">
    <citation type="submission" date="2016-07" db="EMBL/GenBank/DDBJ databases">
        <title>Characterization of isolates of Eisenbergiella tayi derived from blood cultures, using whole genome sequencing.</title>
        <authorList>
            <person name="Burdz T."/>
            <person name="Wiebe D."/>
            <person name="Huynh C."/>
            <person name="Bernard K."/>
        </authorList>
    </citation>
    <scope>NUCLEOTIDE SEQUENCE [LARGE SCALE GENOMIC DNA]</scope>
    <source>
        <strain evidence="7 8">NML 120489</strain>
    </source>
</reference>
<feature type="transmembrane region" description="Helical" evidence="6">
    <location>
        <begin position="58"/>
        <end position="87"/>
    </location>
</feature>
<evidence type="ECO:0000256" key="1">
    <source>
        <dbReference type="ARBA" id="ARBA00004651"/>
    </source>
</evidence>
<dbReference type="Proteomes" id="UP000095003">
    <property type="component" value="Unassembled WGS sequence"/>
</dbReference>
<gene>
    <name evidence="7" type="primary">cbiQ</name>
    <name evidence="7" type="ORF">BEH84_02515</name>
</gene>
<evidence type="ECO:0000256" key="6">
    <source>
        <dbReference type="SAM" id="Phobius"/>
    </source>
</evidence>
<protein>
    <submittedName>
        <fullName evidence="7">Cobalt transport protein CbiQ</fullName>
    </submittedName>
</protein>
<dbReference type="PANTHER" id="PTHR43723:SF1">
    <property type="entry name" value="COBALT TRANSPORT PROTEIN CBIQ"/>
    <property type="match status" value="1"/>
</dbReference>
<dbReference type="InterPro" id="IPR052770">
    <property type="entry name" value="Cobalt_transport_CbiQ"/>
</dbReference>
<dbReference type="Pfam" id="PF02361">
    <property type="entry name" value="CbiQ"/>
    <property type="match status" value="1"/>
</dbReference>
<evidence type="ECO:0000313" key="8">
    <source>
        <dbReference type="Proteomes" id="UP000095003"/>
    </source>
</evidence>
<dbReference type="NCBIfam" id="TIGR02454">
    <property type="entry name" value="ECF_T_CbiQ"/>
    <property type="match status" value="1"/>
</dbReference>
<dbReference type="GO" id="GO:0006824">
    <property type="term" value="P:cobalt ion transport"/>
    <property type="evidence" value="ECO:0007669"/>
    <property type="project" value="InterPro"/>
</dbReference>
<comment type="caution">
    <text evidence="7">The sequence shown here is derived from an EMBL/GenBank/DDBJ whole genome shotgun (WGS) entry which is preliminary data.</text>
</comment>
<feature type="transmembrane region" description="Helical" evidence="6">
    <location>
        <begin position="99"/>
        <end position="119"/>
    </location>
</feature>
<evidence type="ECO:0000256" key="3">
    <source>
        <dbReference type="ARBA" id="ARBA00022692"/>
    </source>
</evidence>
<comment type="subcellular location">
    <subcellularLocation>
        <location evidence="1">Cell membrane</location>
        <topology evidence="1">Multi-pass membrane protein</topology>
    </subcellularLocation>
</comment>
<dbReference type="InterPro" id="IPR003339">
    <property type="entry name" value="ABC/ECF_trnsptr_transmembrane"/>
</dbReference>
<feature type="transmembrane region" description="Helical" evidence="6">
    <location>
        <begin position="267"/>
        <end position="289"/>
    </location>
</feature>